<reference evidence="1" key="1">
    <citation type="submission" date="2022-07" db="EMBL/GenBank/DDBJ databases">
        <title>Phylogenomic reconstructions and comparative analyses of Kickxellomycotina fungi.</title>
        <authorList>
            <person name="Reynolds N.K."/>
            <person name="Stajich J.E."/>
            <person name="Barry K."/>
            <person name="Grigoriev I.V."/>
            <person name="Crous P."/>
            <person name="Smith M.E."/>
        </authorList>
    </citation>
    <scope>NUCLEOTIDE SEQUENCE</scope>
    <source>
        <strain evidence="1">NRRL 5244</strain>
    </source>
</reference>
<name>A0ACC1JC46_9FUNG</name>
<sequence>MDINILFERLNAKFGTRAVYAGYSHPMFTLMERRMTVMSGAIRAKPDWTVKMHDAEIRQKWTAEAKAQSLLDLEIKYVLEELEYYAKLCDLETGIEVSSFDMVWISDSLIDDILAQRLRDYVAILEDVPEKMKDWHPNTDNQVLNLIHPSLYPLFYYGSYLCEPIASPSAALTLPTTKYQPYGLDGWREEMADSGMGTIPAMGSFVSQDYCWLPSEFHVRSDGSVEIESYINNLHPAKHEKMYPIIADIFAQFVPMFENVVTDLGYMRSLRVVPDPYSWFSNDGNPCDDEQNAGESWDDQCARREKYNEWIETRKFFPPPPNEFEMPDRPIPAFSFRGRHLQVIVKMSNILLTPDKPEYEGGSWHVEAMTNERIIATGIYYYDVDNITESKLNFRHSLDEGICYEQDDSRGMKLAYGIEMGGQSFARITQEFGGVEVHNGRCICFPNIYQHQVSGFKLKDMSRPGCRKTLAFFLIDPSIRIPSTKIVPPQQQDWWAEELFKIPLFGDLPLTVQKCLLDHVKWPISLDKAKEQRLYLMDERSDNNEHAHNSYFEPEFNLCEH</sequence>
<gene>
    <name evidence="1" type="ORF">FBU59_002107</name>
</gene>
<evidence type="ECO:0000313" key="1">
    <source>
        <dbReference type="EMBL" id="KAJ1946133.1"/>
    </source>
</evidence>
<dbReference type="Proteomes" id="UP001150603">
    <property type="component" value="Unassembled WGS sequence"/>
</dbReference>
<comment type="caution">
    <text evidence="1">The sequence shown here is derived from an EMBL/GenBank/DDBJ whole genome shotgun (WGS) entry which is preliminary data.</text>
</comment>
<proteinExistence type="predicted"/>
<dbReference type="EMBL" id="JANBPW010001102">
    <property type="protein sequence ID" value="KAJ1946133.1"/>
    <property type="molecule type" value="Genomic_DNA"/>
</dbReference>
<accession>A0ACC1JC46</accession>
<protein>
    <submittedName>
        <fullName evidence="1">Uncharacterized protein</fullName>
    </submittedName>
</protein>
<keyword evidence="2" id="KW-1185">Reference proteome</keyword>
<organism evidence="1 2">
    <name type="scientific">Linderina macrospora</name>
    <dbReference type="NCBI Taxonomy" id="4868"/>
    <lineage>
        <taxon>Eukaryota</taxon>
        <taxon>Fungi</taxon>
        <taxon>Fungi incertae sedis</taxon>
        <taxon>Zoopagomycota</taxon>
        <taxon>Kickxellomycotina</taxon>
        <taxon>Kickxellomycetes</taxon>
        <taxon>Kickxellales</taxon>
        <taxon>Kickxellaceae</taxon>
        <taxon>Linderina</taxon>
    </lineage>
</organism>
<evidence type="ECO:0000313" key="2">
    <source>
        <dbReference type="Proteomes" id="UP001150603"/>
    </source>
</evidence>